<dbReference type="EMBL" id="JAESDN010000001">
    <property type="protein sequence ID" value="KAG7057971.1"/>
    <property type="molecule type" value="Genomic_DNA"/>
</dbReference>
<dbReference type="AlphaFoldDB" id="A0A9P7UM30"/>
<evidence type="ECO:0000313" key="2">
    <source>
        <dbReference type="Proteomes" id="UP000699042"/>
    </source>
</evidence>
<organism evidence="1 2">
    <name type="scientific">Colletotrichum scovillei</name>
    <dbReference type="NCBI Taxonomy" id="1209932"/>
    <lineage>
        <taxon>Eukaryota</taxon>
        <taxon>Fungi</taxon>
        <taxon>Dikarya</taxon>
        <taxon>Ascomycota</taxon>
        <taxon>Pezizomycotina</taxon>
        <taxon>Sordariomycetes</taxon>
        <taxon>Hypocreomycetidae</taxon>
        <taxon>Glomerellales</taxon>
        <taxon>Glomerellaceae</taxon>
        <taxon>Colletotrichum</taxon>
        <taxon>Colletotrichum acutatum species complex</taxon>
    </lineage>
</organism>
<proteinExistence type="predicted"/>
<keyword evidence="2" id="KW-1185">Reference proteome</keyword>
<protein>
    <submittedName>
        <fullName evidence="1">Uncharacterized protein</fullName>
    </submittedName>
</protein>
<sequence length="85" mass="9076">MGPKVPLDGRLCLQPPGSATLVLASLVLLTTELAMQTSLGPFSELRFGHPYLYTTSRQSEASSYPNFGFASIAYSLASLRLTGLP</sequence>
<reference evidence="1" key="1">
    <citation type="submission" date="2021-05" db="EMBL/GenBank/DDBJ databases">
        <title>Comparative genomics of three Colletotrichum scovillei strains and genetic complementation revealed genes involved fungal growth and virulence on chili pepper.</title>
        <authorList>
            <person name="Hsieh D.-K."/>
            <person name="Chuang S.-C."/>
            <person name="Chen C.-Y."/>
            <person name="Chao Y.-T."/>
            <person name="Lu M.-Y.J."/>
            <person name="Lee M.-H."/>
            <person name="Shih M.-C."/>
        </authorList>
    </citation>
    <scope>NUCLEOTIDE SEQUENCE</scope>
    <source>
        <strain evidence="1">Coll-153</strain>
    </source>
</reference>
<gene>
    <name evidence="1" type="ORF">JMJ77_005351</name>
</gene>
<comment type="caution">
    <text evidence="1">The sequence shown here is derived from an EMBL/GenBank/DDBJ whole genome shotgun (WGS) entry which is preliminary data.</text>
</comment>
<name>A0A9P7UM30_9PEZI</name>
<accession>A0A9P7UM30</accession>
<dbReference type="Proteomes" id="UP000699042">
    <property type="component" value="Unassembled WGS sequence"/>
</dbReference>
<evidence type="ECO:0000313" key="1">
    <source>
        <dbReference type="EMBL" id="KAG7057971.1"/>
    </source>
</evidence>